<keyword evidence="10" id="KW-0967">Endosome</keyword>
<reference evidence="20" key="1">
    <citation type="journal article" date="2016" name="Gigascience">
        <title>De novo construction of an expanded transcriptome assembly for the western tarnished plant bug, Lygus hesperus.</title>
        <authorList>
            <person name="Tassone E.E."/>
            <person name="Geib S.M."/>
            <person name="Hall B."/>
            <person name="Fabrick J.A."/>
            <person name="Brent C.S."/>
            <person name="Hull J.J."/>
        </authorList>
    </citation>
    <scope>NUCLEOTIDE SEQUENCE</scope>
</reference>
<comment type="similarity">
    <text evidence="8">Belongs to the TMEM134/TMEM230 family.</text>
</comment>
<evidence type="ECO:0000256" key="4">
    <source>
        <dbReference type="ARBA" id="ARBA00004412"/>
    </source>
</evidence>
<keyword evidence="15" id="KW-0968">Cytoplasmic vesicle</keyword>
<keyword evidence="9 18" id="KW-0812">Transmembrane</keyword>
<dbReference type="PANTHER" id="PTHR15664:SF6">
    <property type="entry name" value="TRANSMEMBRANE PROTEIN 230"/>
    <property type="match status" value="1"/>
</dbReference>
<evidence type="ECO:0000256" key="8">
    <source>
        <dbReference type="ARBA" id="ARBA00007743"/>
    </source>
</evidence>
<name>A0A146LAW7_LYGHE</name>
<comment type="function">
    <text evidence="16">Involved in trafficking and recycling of synaptic vesicles.</text>
</comment>
<evidence type="ECO:0000256" key="18">
    <source>
        <dbReference type="SAM" id="Phobius"/>
    </source>
</evidence>
<dbReference type="GO" id="GO:0005776">
    <property type="term" value="C:autophagosome"/>
    <property type="evidence" value="ECO:0007669"/>
    <property type="project" value="UniProtKB-SubCell"/>
</dbReference>
<feature type="transmembrane region" description="Helical" evidence="18">
    <location>
        <begin position="101"/>
        <end position="120"/>
    </location>
</feature>
<evidence type="ECO:0000256" key="19">
    <source>
        <dbReference type="SAM" id="SignalP"/>
    </source>
</evidence>
<keyword evidence="11 18" id="KW-1133">Transmembrane helix</keyword>
<feature type="non-terminal residue" evidence="20">
    <location>
        <position position="1"/>
    </location>
</feature>
<evidence type="ECO:0000256" key="17">
    <source>
        <dbReference type="ARBA" id="ARBA00024088"/>
    </source>
</evidence>
<dbReference type="GO" id="GO:0008021">
    <property type="term" value="C:synaptic vesicle"/>
    <property type="evidence" value="ECO:0007669"/>
    <property type="project" value="UniProtKB-SubCell"/>
</dbReference>
<comment type="subcellular location">
    <subcellularLocation>
        <location evidence="5">Cytoplasmic vesicle</location>
        <location evidence="5">Autophagosome</location>
    </subcellularLocation>
    <subcellularLocation>
        <location evidence="3">Cytoplasmic vesicle</location>
        <location evidence="3">Secretory vesicle</location>
        <location evidence="3">Synaptic vesicle</location>
    </subcellularLocation>
    <subcellularLocation>
        <location evidence="4">Early endosome</location>
    </subcellularLocation>
    <subcellularLocation>
        <location evidence="6">Golgi apparatus</location>
        <location evidence="6">trans-Golgi network</location>
    </subcellularLocation>
    <subcellularLocation>
        <location evidence="7">Late endosome</location>
    </subcellularLocation>
    <subcellularLocation>
        <location evidence="1">Membrane</location>
        <topology evidence="1">Multi-pass membrane protein</topology>
    </subcellularLocation>
    <subcellularLocation>
        <location evidence="2">Recycling endosome</location>
    </subcellularLocation>
</comment>
<dbReference type="PANTHER" id="PTHR15664">
    <property type="entry name" value="C20ORF30 PROTEIN"/>
    <property type="match status" value="1"/>
</dbReference>
<proteinExistence type="inferred from homology"/>
<dbReference type="GO" id="GO:0005794">
    <property type="term" value="C:Golgi apparatus"/>
    <property type="evidence" value="ECO:0007669"/>
    <property type="project" value="UniProtKB-SubCell"/>
</dbReference>
<evidence type="ECO:0000256" key="15">
    <source>
        <dbReference type="ARBA" id="ARBA00023329"/>
    </source>
</evidence>
<dbReference type="EMBL" id="GDHC01014392">
    <property type="protein sequence ID" value="JAQ04237.1"/>
    <property type="molecule type" value="Transcribed_RNA"/>
</dbReference>
<evidence type="ECO:0000256" key="11">
    <source>
        <dbReference type="ARBA" id="ARBA00022989"/>
    </source>
</evidence>
<evidence type="ECO:0000256" key="13">
    <source>
        <dbReference type="ARBA" id="ARBA00023034"/>
    </source>
</evidence>
<gene>
    <name evidence="20" type="primary">RCJMB04_6c24_2</name>
    <name evidence="20" type="ORF">g.44684</name>
</gene>
<feature type="chain" id="PRO_5007527034" description="Transmembrane protein 230" evidence="19">
    <location>
        <begin position="18"/>
        <end position="138"/>
    </location>
</feature>
<dbReference type="GO" id="GO:0055037">
    <property type="term" value="C:recycling endosome"/>
    <property type="evidence" value="ECO:0007669"/>
    <property type="project" value="UniProtKB-SubCell"/>
</dbReference>
<organism evidence="20">
    <name type="scientific">Lygus hesperus</name>
    <name type="common">Western plant bug</name>
    <dbReference type="NCBI Taxonomy" id="30085"/>
    <lineage>
        <taxon>Eukaryota</taxon>
        <taxon>Metazoa</taxon>
        <taxon>Ecdysozoa</taxon>
        <taxon>Arthropoda</taxon>
        <taxon>Hexapoda</taxon>
        <taxon>Insecta</taxon>
        <taxon>Pterygota</taxon>
        <taxon>Neoptera</taxon>
        <taxon>Paraneoptera</taxon>
        <taxon>Hemiptera</taxon>
        <taxon>Heteroptera</taxon>
        <taxon>Panheteroptera</taxon>
        <taxon>Cimicomorpha</taxon>
        <taxon>Miridae</taxon>
        <taxon>Mirini</taxon>
        <taxon>Lygus</taxon>
    </lineage>
</organism>
<dbReference type="AlphaFoldDB" id="A0A146LAW7"/>
<feature type="signal peptide" evidence="19">
    <location>
        <begin position="1"/>
        <end position="17"/>
    </location>
</feature>
<dbReference type="GO" id="GO:0016020">
    <property type="term" value="C:membrane"/>
    <property type="evidence" value="ECO:0007669"/>
    <property type="project" value="UniProtKB-SubCell"/>
</dbReference>
<dbReference type="GO" id="GO:0005769">
    <property type="term" value="C:early endosome"/>
    <property type="evidence" value="ECO:0007669"/>
    <property type="project" value="UniProtKB-SubCell"/>
</dbReference>
<accession>A0A146LAW7</accession>
<dbReference type="Pfam" id="PF05915">
    <property type="entry name" value="TMEM_230_134"/>
    <property type="match status" value="1"/>
</dbReference>
<keyword evidence="14 18" id="KW-0472">Membrane</keyword>
<feature type="transmembrane region" description="Helical" evidence="18">
    <location>
        <begin position="63"/>
        <end position="89"/>
    </location>
</feature>
<evidence type="ECO:0000256" key="12">
    <source>
        <dbReference type="ARBA" id="ARBA00023018"/>
    </source>
</evidence>
<sequence length="138" mass="15984">LFYLLILVFSSEPLLFAFRAGNLDMVPPRDYGSIKYRKLSQRKEDSFDERQFEQKPPRIPWKAIVFAFLLFIVGSGLLIMALLISAGLMEDVKYEDRSLSLMILGFLMFLPGAYHVRIAYHALRGHPSYSFDDIPEFQ</sequence>
<evidence type="ECO:0000256" key="2">
    <source>
        <dbReference type="ARBA" id="ARBA00004172"/>
    </source>
</evidence>
<evidence type="ECO:0000256" key="9">
    <source>
        <dbReference type="ARBA" id="ARBA00022692"/>
    </source>
</evidence>
<protein>
    <recommendedName>
        <fullName evidence="17">Transmembrane protein 230</fullName>
    </recommendedName>
</protein>
<keyword evidence="13" id="KW-0333">Golgi apparatus</keyword>
<evidence type="ECO:0000256" key="6">
    <source>
        <dbReference type="ARBA" id="ARBA00004601"/>
    </source>
</evidence>
<evidence type="ECO:0000256" key="1">
    <source>
        <dbReference type="ARBA" id="ARBA00004141"/>
    </source>
</evidence>
<dbReference type="InterPro" id="IPR044234">
    <property type="entry name" value="TMEM230"/>
</dbReference>
<evidence type="ECO:0000256" key="14">
    <source>
        <dbReference type="ARBA" id="ARBA00023136"/>
    </source>
</evidence>
<dbReference type="InterPro" id="IPR008590">
    <property type="entry name" value="TMEM_230/134"/>
</dbReference>
<evidence type="ECO:0000256" key="7">
    <source>
        <dbReference type="ARBA" id="ARBA00004603"/>
    </source>
</evidence>
<dbReference type="GO" id="GO:0005770">
    <property type="term" value="C:late endosome"/>
    <property type="evidence" value="ECO:0007669"/>
    <property type="project" value="UniProtKB-SubCell"/>
</dbReference>
<keyword evidence="19" id="KW-0732">Signal</keyword>
<evidence type="ECO:0000256" key="5">
    <source>
        <dbReference type="ARBA" id="ARBA00004419"/>
    </source>
</evidence>
<evidence type="ECO:0000313" key="20">
    <source>
        <dbReference type="EMBL" id="JAQ04237.1"/>
    </source>
</evidence>
<evidence type="ECO:0000256" key="10">
    <source>
        <dbReference type="ARBA" id="ARBA00022753"/>
    </source>
</evidence>
<evidence type="ECO:0000256" key="16">
    <source>
        <dbReference type="ARBA" id="ARBA00024003"/>
    </source>
</evidence>
<evidence type="ECO:0000256" key="3">
    <source>
        <dbReference type="ARBA" id="ARBA00004234"/>
    </source>
</evidence>
<keyword evidence="12" id="KW-0770">Synapse</keyword>